<reference evidence="1" key="1">
    <citation type="submission" date="2014-09" db="EMBL/GenBank/DDBJ databases">
        <authorList>
            <person name="Magalhaes I.L.F."/>
            <person name="Oliveira U."/>
            <person name="Santos F.R."/>
            <person name="Vidigal T.H.D.A."/>
            <person name="Brescovit A.D."/>
            <person name="Santos A.J."/>
        </authorList>
    </citation>
    <scope>NUCLEOTIDE SEQUENCE</scope>
    <source>
        <tissue evidence="1">Shoot tissue taken approximately 20 cm above the soil surface</tissue>
    </source>
</reference>
<organism evidence="1">
    <name type="scientific">Arundo donax</name>
    <name type="common">Giant reed</name>
    <name type="synonym">Donax arundinaceus</name>
    <dbReference type="NCBI Taxonomy" id="35708"/>
    <lineage>
        <taxon>Eukaryota</taxon>
        <taxon>Viridiplantae</taxon>
        <taxon>Streptophyta</taxon>
        <taxon>Embryophyta</taxon>
        <taxon>Tracheophyta</taxon>
        <taxon>Spermatophyta</taxon>
        <taxon>Magnoliopsida</taxon>
        <taxon>Liliopsida</taxon>
        <taxon>Poales</taxon>
        <taxon>Poaceae</taxon>
        <taxon>PACMAD clade</taxon>
        <taxon>Arundinoideae</taxon>
        <taxon>Arundineae</taxon>
        <taxon>Arundo</taxon>
    </lineage>
</organism>
<dbReference type="EMBL" id="GBRH01182292">
    <property type="protein sequence ID" value="JAE15604.1"/>
    <property type="molecule type" value="Transcribed_RNA"/>
</dbReference>
<proteinExistence type="predicted"/>
<accession>A0A0A9FWN5</accession>
<protein>
    <submittedName>
        <fullName evidence="1">Uncharacterized protein</fullName>
    </submittedName>
</protein>
<reference evidence="1" key="2">
    <citation type="journal article" date="2015" name="Data Brief">
        <title>Shoot transcriptome of the giant reed, Arundo donax.</title>
        <authorList>
            <person name="Barrero R.A."/>
            <person name="Guerrero F.D."/>
            <person name="Moolhuijzen P."/>
            <person name="Goolsby J.A."/>
            <person name="Tidwell J."/>
            <person name="Bellgard S.E."/>
            <person name="Bellgard M.I."/>
        </authorList>
    </citation>
    <scope>NUCLEOTIDE SEQUENCE</scope>
    <source>
        <tissue evidence="1">Shoot tissue taken approximately 20 cm above the soil surface</tissue>
    </source>
</reference>
<evidence type="ECO:0000313" key="1">
    <source>
        <dbReference type="EMBL" id="JAE15604.1"/>
    </source>
</evidence>
<dbReference type="AlphaFoldDB" id="A0A0A9FWN5"/>
<sequence>MGKDDFLGFVSSLIPLLFFCFACSDLKVVASVVFPHSW</sequence>
<name>A0A0A9FWN5_ARUDO</name>